<keyword evidence="4" id="KW-0732">Signal</keyword>
<reference evidence="5 6" key="1">
    <citation type="submission" date="2015-09" db="EMBL/GenBank/DDBJ databases">
        <title>Draft genome of a European isolate of the apple canker pathogen Neonectria ditissima.</title>
        <authorList>
            <person name="Gomez-Cortecero A."/>
            <person name="Harrison R.J."/>
            <person name="Armitage A.D."/>
        </authorList>
    </citation>
    <scope>NUCLEOTIDE SEQUENCE [LARGE SCALE GENOMIC DNA]</scope>
    <source>
        <strain evidence="5 6">R09/05</strain>
    </source>
</reference>
<evidence type="ECO:0000313" key="5">
    <source>
        <dbReference type="EMBL" id="KPM46323.1"/>
    </source>
</evidence>
<organism evidence="5 6">
    <name type="scientific">Neonectria ditissima</name>
    <dbReference type="NCBI Taxonomy" id="78410"/>
    <lineage>
        <taxon>Eukaryota</taxon>
        <taxon>Fungi</taxon>
        <taxon>Dikarya</taxon>
        <taxon>Ascomycota</taxon>
        <taxon>Pezizomycotina</taxon>
        <taxon>Sordariomycetes</taxon>
        <taxon>Hypocreomycetidae</taxon>
        <taxon>Hypocreales</taxon>
        <taxon>Nectriaceae</taxon>
        <taxon>Neonectria</taxon>
    </lineage>
</organism>
<dbReference type="AlphaFoldDB" id="A0A0P7BLZ7"/>
<keyword evidence="3" id="KW-0326">Glycosidase</keyword>
<evidence type="ECO:0000256" key="2">
    <source>
        <dbReference type="ARBA" id="ARBA00022801"/>
    </source>
</evidence>
<dbReference type="OrthoDB" id="3445803at2759"/>
<dbReference type="GO" id="GO:0004553">
    <property type="term" value="F:hydrolase activity, hydrolyzing O-glycosyl compounds"/>
    <property type="evidence" value="ECO:0007669"/>
    <property type="project" value="InterPro"/>
</dbReference>
<dbReference type="GO" id="GO:0005975">
    <property type="term" value="P:carbohydrate metabolic process"/>
    <property type="evidence" value="ECO:0007669"/>
    <property type="project" value="InterPro"/>
</dbReference>
<dbReference type="InterPro" id="IPR017853">
    <property type="entry name" value="GH"/>
</dbReference>
<comment type="similarity">
    <text evidence="1">Belongs to the glycosyl hydrolase 5 (cellulase A) family.</text>
</comment>
<evidence type="ECO:0000313" key="6">
    <source>
        <dbReference type="Proteomes" id="UP000050424"/>
    </source>
</evidence>
<feature type="chain" id="PRO_5006135971" description="Glycoside hydrolase family 39 protein" evidence="4">
    <location>
        <begin position="20"/>
        <end position="464"/>
    </location>
</feature>
<keyword evidence="6" id="KW-1185">Reference proteome</keyword>
<protein>
    <recommendedName>
        <fullName evidence="7">Glycoside hydrolase family 39 protein</fullName>
    </recommendedName>
</protein>
<dbReference type="Gene3D" id="3.20.20.80">
    <property type="entry name" value="Glycosidases"/>
    <property type="match status" value="1"/>
</dbReference>
<dbReference type="STRING" id="78410.A0A0P7BLZ7"/>
<name>A0A0P7BLZ7_9HYPO</name>
<dbReference type="SUPFAM" id="SSF51445">
    <property type="entry name" value="(Trans)glycosidases"/>
    <property type="match status" value="1"/>
</dbReference>
<evidence type="ECO:0000256" key="4">
    <source>
        <dbReference type="SAM" id="SignalP"/>
    </source>
</evidence>
<evidence type="ECO:0000256" key="3">
    <source>
        <dbReference type="ARBA" id="ARBA00023295"/>
    </source>
</evidence>
<keyword evidence="2" id="KW-0378">Hydrolase</keyword>
<evidence type="ECO:0000256" key="1">
    <source>
        <dbReference type="ARBA" id="ARBA00005641"/>
    </source>
</evidence>
<evidence type="ECO:0008006" key="7">
    <source>
        <dbReference type="Google" id="ProtNLM"/>
    </source>
</evidence>
<feature type="signal peptide" evidence="4">
    <location>
        <begin position="1"/>
        <end position="19"/>
    </location>
</feature>
<dbReference type="InterPro" id="IPR018087">
    <property type="entry name" value="Glyco_hydro_5_CS"/>
</dbReference>
<dbReference type="Proteomes" id="UP000050424">
    <property type="component" value="Unassembled WGS sequence"/>
</dbReference>
<sequence>MFPSPSTLVLLCLAGNTAGAVLDKRTTVSGTAVVHLDKSSGSPQQLASGILYGIPDQQGQIPDIYYTGIDFKYARASGAQLPGQGWIGSLAGYKTRFQSALSNYKTTRKYGGTFILLPHDIWGADGTQASTVAYPGDNRDWSNYDVYLTRLIADMKANNMIDNVVIDIWNEPDGVAFWNRPQSQYLDLWGRTYYRFKRDLPQCATSGPSYAGDPNLSNTWWTKWASFIAKNGSIPTQYSWHMEGGGGDMQSGVSTYKTILRNNGLATDHVININEYGVWSEQSPAGSAWWIAQLERVNAYGLRGNWLSGNPLHDFMAGLLGKPHASDSSYSYTAGGYWPTGSWQVYNYYAKNMTGTRVATDPTSDLLGEVYAVTGSNKVRLLVGSRVATGTFNIQLSKLSTVGLATSGTLQIHTYGFPGSDNHYAELDAPTDLGVYGHAYSGDSVSFPIYQNDVYTAYAFEFAI</sequence>
<dbReference type="EMBL" id="LKCW01000001">
    <property type="protein sequence ID" value="KPM46323.1"/>
    <property type="molecule type" value="Genomic_DNA"/>
</dbReference>
<accession>A0A0P7BLZ7</accession>
<proteinExistence type="inferred from homology"/>
<gene>
    <name evidence="5" type="ORF">AK830_g20</name>
</gene>
<comment type="caution">
    <text evidence="5">The sequence shown here is derived from an EMBL/GenBank/DDBJ whole genome shotgun (WGS) entry which is preliminary data.</text>
</comment>
<dbReference type="PROSITE" id="PS00659">
    <property type="entry name" value="GLYCOSYL_HYDROL_F5"/>
    <property type="match status" value="1"/>
</dbReference>